<dbReference type="SUPFAM" id="SSF81321">
    <property type="entry name" value="Family A G protein-coupled receptor-like"/>
    <property type="match status" value="1"/>
</dbReference>
<dbReference type="GO" id="GO:0005886">
    <property type="term" value="C:plasma membrane"/>
    <property type="evidence" value="ECO:0007669"/>
    <property type="project" value="UniProtKB-SubCell"/>
</dbReference>
<accession>A0A9P0L2Z9</accession>
<evidence type="ECO:0000256" key="9">
    <source>
        <dbReference type="ARBA" id="ARBA00023224"/>
    </source>
</evidence>
<evidence type="ECO:0000256" key="7">
    <source>
        <dbReference type="ARBA" id="ARBA00023136"/>
    </source>
</evidence>
<keyword evidence="8 10" id="KW-0675">Receptor</keyword>
<dbReference type="PRINTS" id="PR00237">
    <property type="entry name" value="GPCRRHODOPSN"/>
</dbReference>
<feature type="transmembrane region" description="Helical" evidence="11">
    <location>
        <begin position="22"/>
        <end position="47"/>
    </location>
</feature>
<dbReference type="Pfam" id="PF00001">
    <property type="entry name" value="7tm_1"/>
    <property type="match status" value="1"/>
</dbReference>
<keyword evidence="3" id="KW-1003">Cell membrane</keyword>
<sequence>METSSVLSDTIEQQQCNYCGTVLWLCVCITTTVVTVLGNVLTILAILLSKRLSSMMANYFVFSLAIGDLLVGFSIPYHMLFYMIGEDFGSGKTSCLLRFVFTSFACSSSITNLLLIAMDRYVAIVYPLHYGSFMTKKRVCIFIAASWVTATTMASVPLMWNDWHEGVRCELVHVVPHNFLAWVVCPTFALIWTAMLLLYARICREANGHVRRIRETTSSQDGQVMCVSTRDSKSFQVRSGRHVYVSQFCPLRATIEILKSIISNMKLTIAESASLGTLTPTVCSGGSVRLIDIVTETV</sequence>
<feature type="transmembrane region" description="Helical" evidence="11">
    <location>
        <begin position="139"/>
        <end position="160"/>
    </location>
</feature>
<gene>
    <name evidence="13" type="ORF">ACAOBT_LOCUS16694</name>
</gene>
<evidence type="ECO:0000256" key="5">
    <source>
        <dbReference type="ARBA" id="ARBA00022989"/>
    </source>
</evidence>
<comment type="subcellular location">
    <subcellularLocation>
        <location evidence="1">Cell membrane</location>
        <topology evidence="1">Multi-pass membrane protein</topology>
    </subcellularLocation>
</comment>
<dbReference type="PROSITE" id="PS00237">
    <property type="entry name" value="G_PROTEIN_RECEP_F1_1"/>
    <property type="match status" value="1"/>
</dbReference>
<dbReference type="PANTHER" id="PTHR24249">
    <property type="entry name" value="HISTAMINE RECEPTOR-RELATED G-PROTEIN COUPLED RECEPTOR"/>
    <property type="match status" value="1"/>
</dbReference>
<keyword evidence="5 11" id="KW-1133">Transmembrane helix</keyword>
<feature type="transmembrane region" description="Helical" evidence="11">
    <location>
        <begin position="180"/>
        <end position="202"/>
    </location>
</feature>
<evidence type="ECO:0000256" key="4">
    <source>
        <dbReference type="ARBA" id="ARBA00022692"/>
    </source>
</evidence>
<keyword evidence="7 11" id="KW-0472">Membrane</keyword>
<feature type="transmembrane region" description="Helical" evidence="11">
    <location>
        <begin position="96"/>
        <end position="118"/>
    </location>
</feature>
<evidence type="ECO:0000256" key="10">
    <source>
        <dbReference type="RuleBase" id="RU000688"/>
    </source>
</evidence>
<dbReference type="InterPro" id="IPR000276">
    <property type="entry name" value="GPCR_Rhodpsn"/>
</dbReference>
<dbReference type="InterPro" id="IPR017452">
    <property type="entry name" value="GPCR_Rhodpsn_7TM"/>
</dbReference>
<dbReference type="InterPro" id="IPR050569">
    <property type="entry name" value="TAAR"/>
</dbReference>
<dbReference type="PROSITE" id="PS50262">
    <property type="entry name" value="G_PROTEIN_RECEP_F1_2"/>
    <property type="match status" value="1"/>
</dbReference>
<dbReference type="CDD" id="cd00637">
    <property type="entry name" value="7tm_classA_rhodopsin-like"/>
    <property type="match status" value="1"/>
</dbReference>
<evidence type="ECO:0000256" key="2">
    <source>
        <dbReference type="ARBA" id="ARBA00010663"/>
    </source>
</evidence>
<keyword evidence="14" id="KW-1185">Reference proteome</keyword>
<evidence type="ECO:0000256" key="3">
    <source>
        <dbReference type="ARBA" id="ARBA00022475"/>
    </source>
</evidence>
<feature type="transmembrane region" description="Helical" evidence="11">
    <location>
        <begin position="59"/>
        <end position="84"/>
    </location>
</feature>
<dbReference type="PANTHER" id="PTHR24249:SF414">
    <property type="entry name" value="LP14436P"/>
    <property type="match status" value="1"/>
</dbReference>
<evidence type="ECO:0000256" key="1">
    <source>
        <dbReference type="ARBA" id="ARBA00004651"/>
    </source>
</evidence>
<dbReference type="GO" id="GO:0004930">
    <property type="term" value="F:G protein-coupled receptor activity"/>
    <property type="evidence" value="ECO:0007669"/>
    <property type="project" value="UniProtKB-KW"/>
</dbReference>
<evidence type="ECO:0000313" key="13">
    <source>
        <dbReference type="EMBL" id="CAH1985471.1"/>
    </source>
</evidence>
<proteinExistence type="inferred from homology"/>
<keyword evidence="9 10" id="KW-0807">Transducer</keyword>
<organism evidence="13 14">
    <name type="scientific">Acanthoscelides obtectus</name>
    <name type="common">Bean weevil</name>
    <name type="synonym">Bruchus obtectus</name>
    <dbReference type="NCBI Taxonomy" id="200917"/>
    <lineage>
        <taxon>Eukaryota</taxon>
        <taxon>Metazoa</taxon>
        <taxon>Ecdysozoa</taxon>
        <taxon>Arthropoda</taxon>
        <taxon>Hexapoda</taxon>
        <taxon>Insecta</taxon>
        <taxon>Pterygota</taxon>
        <taxon>Neoptera</taxon>
        <taxon>Endopterygota</taxon>
        <taxon>Coleoptera</taxon>
        <taxon>Polyphaga</taxon>
        <taxon>Cucujiformia</taxon>
        <taxon>Chrysomeloidea</taxon>
        <taxon>Chrysomelidae</taxon>
        <taxon>Bruchinae</taxon>
        <taxon>Bruchini</taxon>
        <taxon>Acanthoscelides</taxon>
    </lineage>
</organism>
<comment type="similarity">
    <text evidence="2 10">Belongs to the G-protein coupled receptor 1 family.</text>
</comment>
<feature type="domain" description="G-protein coupled receptors family 1 profile" evidence="12">
    <location>
        <begin position="38"/>
        <end position="202"/>
    </location>
</feature>
<keyword evidence="6 10" id="KW-0297">G-protein coupled receptor</keyword>
<name>A0A9P0L2Z9_ACAOB</name>
<evidence type="ECO:0000259" key="12">
    <source>
        <dbReference type="PROSITE" id="PS50262"/>
    </source>
</evidence>
<keyword evidence="4 10" id="KW-0812">Transmembrane</keyword>
<dbReference type="Gene3D" id="1.20.1070.10">
    <property type="entry name" value="Rhodopsin 7-helix transmembrane proteins"/>
    <property type="match status" value="1"/>
</dbReference>
<evidence type="ECO:0000313" key="14">
    <source>
        <dbReference type="Proteomes" id="UP001152888"/>
    </source>
</evidence>
<evidence type="ECO:0000256" key="6">
    <source>
        <dbReference type="ARBA" id="ARBA00023040"/>
    </source>
</evidence>
<dbReference type="OrthoDB" id="10042731at2759"/>
<dbReference type="Proteomes" id="UP001152888">
    <property type="component" value="Unassembled WGS sequence"/>
</dbReference>
<comment type="caution">
    <text evidence="13">The sequence shown here is derived from an EMBL/GenBank/DDBJ whole genome shotgun (WGS) entry which is preliminary data.</text>
</comment>
<reference evidence="13" key="1">
    <citation type="submission" date="2022-03" db="EMBL/GenBank/DDBJ databases">
        <authorList>
            <person name="Sayadi A."/>
        </authorList>
    </citation>
    <scope>NUCLEOTIDE SEQUENCE</scope>
</reference>
<dbReference type="AlphaFoldDB" id="A0A9P0L2Z9"/>
<evidence type="ECO:0000256" key="8">
    <source>
        <dbReference type="ARBA" id="ARBA00023170"/>
    </source>
</evidence>
<dbReference type="EMBL" id="CAKOFQ010006980">
    <property type="protein sequence ID" value="CAH1985471.1"/>
    <property type="molecule type" value="Genomic_DNA"/>
</dbReference>
<evidence type="ECO:0000256" key="11">
    <source>
        <dbReference type="SAM" id="Phobius"/>
    </source>
</evidence>
<protein>
    <recommendedName>
        <fullName evidence="12">G-protein coupled receptors family 1 profile domain-containing protein</fullName>
    </recommendedName>
</protein>